<protein>
    <submittedName>
        <fullName evidence="2">Uncharacterized protein</fullName>
    </submittedName>
</protein>
<organism evidence="2 3">
    <name type="scientific">Burkholderia pseudomallei (strain 1710b)</name>
    <dbReference type="NCBI Taxonomy" id="320372"/>
    <lineage>
        <taxon>Bacteria</taxon>
        <taxon>Pseudomonadati</taxon>
        <taxon>Pseudomonadota</taxon>
        <taxon>Betaproteobacteria</taxon>
        <taxon>Burkholderiales</taxon>
        <taxon>Burkholderiaceae</taxon>
        <taxon>Burkholderia</taxon>
        <taxon>pseudomallei group</taxon>
    </lineage>
</organism>
<reference evidence="2 3" key="1">
    <citation type="submission" date="2005-09" db="EMBL/GenBank/DDBJ databases">
        <authorList>
            <person name="Woods D.E."/>
            <person name="Nierman W.C."/>
        </authorList>
    </citation>
    <scope>NUCLEOTIDE SEQUENCE [LARGE SCALE GENOMIC DNA]</scope>
    <source>
        <strain evidence="2 3">1710b</strain>
    </source>
</reference>
<gene>
    <name evidence="2" type="ordered locus">BURPS1710b_A2048</name>
</gene>
<dbReference type="AlphaFoldDB" id="Q3JGV3"/>
<feature type="compositionally biased region" description="Polar residues" evidence="1">
    <location>
        <begin position="1"/>
        <end position="12"/>
    </location>
</feature>
<dbReference type="Proteomes" id="UP000002700">
    <property type="component" value="Chromosome II"/>
</dbReference>
<name>Q3JGV3_BURP1</name>
<evidence type="ECO:0000256" key="1">
    <source>
        <dbReference type="SAM" id="MobiDB-lite"/>
    </source>
</evidence>
<dbReference type="HOGENOM" id="CLU_1406410_0_0_4"/>
<evidence type="ECO:0000313" key="3">
    <source>
        <dbReference type="Proteomes" id="UP000002700"/>
    </source>
</evidence>
<dbReference type="EnsemblBacteria" id="ABA52493">
    <property type="protein sequence ID" value="ABA52493"/>
    <property type="gene ID" value="BURPS1710b_A2048"/>
</dbReference>
<proteinExistence type="predicted"/>
<dbReference type="KEGG" id="bpm:BURPS1710b_A2048"/>
<sequence>MRSETNIPTRTSNAERRGSAHARPRVRCARQCMYAAGGAGGRIASPASSSAIENQRAIFSTPLSAQRGSQSASARSAASLRVDCRWASACRSRASSFMGPHAQRQRVSSGWQVSHIRKRISMSKCTRPSARKPAAASTSRHDCRRHRAPSSASAHGCSHLRIAVSTIRAASMSRVPASVWASASASVAPFRAA</sequence>
<feature type="region of interest" description="Disordered" evidence="1">
    <location>
        <begin position="123"/>
        <end position="155"/>
    </location>
</feature>
<feature type="region of interest" description="Disordered" evidence="1">
    <location>
        <begin position="1"/>
        <end position="23"/>
    </location>
</feature>
<dbReference type="EMBL" id="CP000125">
    <property type="protein sequence ID" value="ABA52493.1"/>
    <property type="molecule type" value="Genomic_DNA"/>
</dbReference>
<evidence type="ECO:0000313" key="2">
    <source>
        <dbReference type="EMBL" id="ABA52493.1"/>
    </source>
</evidence>
<accession>Q3JGV3</accession>